<evidence type="ECO:0008006" key="5">
    <source>
        <dbReference type="Google" id="ProtNLM"/>
    </source>
</evidence>
<evidence type="ECO:0000313" key="4">
    <source>
        <dbReference type="Proteomes" id="UP001331515"/>
    </source>
</evidence>
<name>A0AAN8HUB2_CHAGU</name>
<evidence type="ECO:0000256" key="1">
    <source>
        <dbReference type="SAM" id="MobiDB-lite"/>
    </source>
</evidence>
<accession>A0AAN8HUB2</accession>
<reference evidence="3 4" key="1">
    <citation type="journal article" date="2023" name="Mol. Biol. Evol.">
        <title>Genomics of Secondarily Temperate Adaptation in the Only Non-Antarctic Icefish.</title>
        <authorList>
            <person name="Rivera-Colon A.G."/>
            <person name="Rayamajhi N."/>
            <person name="Minhas B.F."/>
            <person name="Madrigal G."/>
            <person name="Bilyk K.T."/>
            <person name="Yoon V."/>
            <person name="Hune M."/>
            <person name="Gregory S."/>
            <person name="Cheng C.H.C."/>
            <person name="Catchen J.M."/>
        </authorList>
    </citation>
    <scope>NUCLEOTIDE SEQUENCE [LARGE SCALE GENOMIC DNA]</scope>
    <source>
        <tissue evidence="3">White muscle</tissue>
    </source>
</reference>
<sequence>MFLNLVNVFVVIPFCSCTLREDCEDTCSRTYTVWIRTSSPEELLRPAAVPQPGDAVQGPSQPLRRGSMLPPAGGLCTALPEHRHQSSPYLLTIYT</sequence>
<comment type="caution">
    <text evidence="3">The sequence shown here is derived from an EMBL/GenBank/DDBJ whole genome shotgun (WGS) entry which is preliminary data.</text>
</comment>
<protein>
    <recommendedName>
        <fullName evidence="5">Secreted protein</fullName>
    </recommendedName>
</protein>
<evidence type="ECO:0000313" key="3">
    <source>
        <dbReference type="EMBL" id="KAK5928656.1"/>
    </source>
</evidence>
<dbReference type="AlphaFoldDB" id="A0AAN8HUB2"/>
<gene>
    <name evidence="3" type="ORF">CgunFtcFv8_013705</name>
</gene>
<evidence type="ECO:0000256" key="2">
    <source>
        <dbReference type="SAM" id="SignalP"/>
    </source>
</evidence>
<proteinExistence type="predicted"/>
<dbReference type="Proteomes" id="UP001331515">
    <property type="component" value="Unassembled WGS sequence"/>
</dbReference>
<dbReference type="EMBL" id="JAURVH010001518">
    <property type="protein sequence ID" value="KAK5928656.1"/>
    <property type="molecule type" value="Genomic_DNA"/>
</dbReference>
<feature type="signal peptide" evidence="2">
    <location>
        <begin position="1"/>
        <end position="17"/>
    </location>
</feature>
<organism evidence="3 4">
    <name type="scientific">Champsocephalus gunnari</name>
    <name type="common">Mackerel icefish</name>
    <dbReference type="NCBI Taxonomy" id="52237"/>
    <lineage>
        <taxon>Eukaryota</taxon>
        <taxon>Metazoa</taxon>
        <taxon>Chordata</taxon>
        <taxon>Craniata</taxon>
        <taxon>Vertebrata</taxon>
        <taxon>Euteleostomi</taxon>
        <taxon>Actinopterygii</taxon>
        <taxon>Neopterygii</taxon>
        <taxon>Teleostei</taxon>
        <taxon>Neoteleostei</taxon>
        <taxon>Acanthomorphata</taxon>
        <taxon>Eupercaria</taxon>
        <taxon>Perciformes</taxon>
        <taxon>Notothenioidei</taxon>
        <taxon>Channichthyidae</taxon>
        <taxon>Champsocephalus</taxon>
    </lineage>
</organism>
<feature type="region of interest" description="Disordered" evidence="1">
    <location>
        <begin position="49"/>
        <end position="80"/>
    </location>
</feature>
<keyword evidence="2" id="KW-0732">Signal</keyword>
<keyword evidence="4" id="KW-1185">Reference proteome</keyword>
<feature type="chain" id="PRO_5043001143" description="Secreted protein" evidence="2">
    <location>
        <begin position="18"/>
        <end position="95"/>
    </location>
</feature>